<proteinExistence type="predicted"/>
<accession>A0AAD4BD39</accession>
<feature type="compositionally biased region" description="Pro residues" evidence="1">
    <location>
        <begin position="46"/>
        <end position="68"/>
    </location>
</feature>
<keyword evidence="4" id="KW-1185">Reference proteome</keyword>
<dbReference type="Pfam" id="PF18759">
    <property type="entry name" value="Plavaka"/>
    <property type="match status" value="2"/>
</dbReference>
<reference evidence="3" key="2">
    <citation type="journal article" date="2020" name="Nat. Commun.">
        <title>Large-scale genome sequencing of mycorrhizal fungi provides insights into the early evolution of symbiotic traits.</title>
        <authorList>
            <person name="Miyauchi S."/>
            <person name="Kiss E."/>
            <person name="Kuo A."/>
            <person name="Drula E."/>
            <person name="Kohler A."/>
            <person name="Sanchez-Garcia M."/>
            <person name="Morin E."/>
            <person name="Andreopoulos B."/>
            <person name="Barry K.W."/>
            <person name="Bonito G."/>
            <person name="Buee M."/>
            <person name="Carver A."/>
            <person name="Chen C."/>
            <person name="Cichocki N."/>
            <person name="Clum A."/>
            <person name="Culley D."/>
            <person name="Crous P.W."/>
            <person name="Fauchery L."/>
            <person name="Girlanda M."/>
            <person name="Hayes R.D."/>
            <person name="Keri Z."/>
            <person name="LaButti K."/>
            <person name="Lipzen A."/>
            <person name="Lombard V."/>
            <person name="Magnuson J."/>
            <person name="Maillard F."/>
            <person name="Murat C."/>
            <person name="Nolan M."/>
            <person name="Ohm R.A."/>
            <person name="Pangilinan J."/>
            <person name="Pereira M.F."/>
            <person name="Perotto S."/>
            <person name="Peter M."/>
            <person name="Pfister S."/>
            <person name="Riley R."/>
            <person name="Sitrit Y."/>
            <person name="Stielow J.B."/>
            <person name="Szollosi G."/>
            <person name="Zifcakova L."/>
            <person name="Stursova M."/>
            <person name="Spatafora J.W."/>
            <person name="Tedersoo L."/>
            <person name="Vaario L.M."/>
            <person name="Yamada A."/>
            <person name="Yan M."/>
            <person name="Wang P."/>
            <person name="Xu J."/>
            <person name="Bruns T."/>
            <person name="Baldrian P."/>
            <person name="Vilgalys R."/>
            <person name="Dunand C."/>
            <person name="Henrissat B."/>
            <person name="Grigoriev I.V."/>
            <person name="Hibbett D."/>
            <person name="Nagy L.G."/>
            <person name="Martin F.M."/>
        </authorList>
    </citation>
    <scope>NUCLEOTIDE SEQUENCE</scope>
    <source>
        <strain evidence="3">BED1</strain>
    </source>
</reference>
<evidence type="ECO:0000259" key="2">
    <source>
        <dbReference type="Pfam" id="PF20722"/>
    </source>
</evidence>
<feature type="region of interest" description="Disordered" evidence="1">
    <location>
        <begin position="44"/>
        <end position="96"/>
    </location>
</feature>
<feature type="domain" description="DUF6830" evidence="2">
    <location>
        <begin position="635"/>
        <end position="784"/>
    </location>
</feature>
<dbReference type="Proteomes" id="UP001194468">
    <property type="component" value="Unassembled WGS sequence"/>
</dbReference>
<name>A0AAD4BD39_BOLED</name>
<dbReference type="InterPro" id="IPR041078">
    <property type="entry name" value="Plavaka"/>
</dbReference>
<dbReference type="EMBL" id="WHUW01000179">
    <property type="protein sequence ID" value="KAF8419237.1"/>
    <property type="molecule type" value="Genomic_DNA"/>
</dbReference>
<dbReference type="InterPro" id="IPR049233">
    <property type="entry name" value="DUF6830"/>
</dbReference>
<evidence type="ECO:0000313" key="3">
    <source>
        <dbReference type="EMBL" id="KAF8419237.1"/>
    </source>
</evidence>
<evidence type="ECO:0000256" key="1">
    <source>
        <dbReference type="SAM" id="MobiDB-lite"/>
    </source>
</evidence>
<reference evidence="3" key="1">
    <citation type="submission" date="2019-10" db="EMBL/GenBank/DDBJ databases">
        <authorList>
            <consortium name="DOE Joint Genome Institute"/>
            <person name="Kuo A."/>
            <person name="Miyauchi S."/>
            <person name="Kiss E."/>
            <person name="Drula E."/>
            <person name="Kohler A."/>
            <person name="Sanchez-Garcia M."/>
            <person name="Andreopoulos B."/>
            <person name="Barry K.W."/>
            <person name="Bonito G."/>
            <person name="Buee M."/>
            <person name="Carver A."/>
            <person name="Chen C."/>
            <person name="Cichocki N."/>
            <person name="Clum A."/>
            <person name="Culley D."/>
            <person name="Crous P.W."/>
            <person name="Fauchery L."/>
            <person name="Girlanda M."/>
            <person name="Hayes R."/>
            <person name="Keri Z."/>
            <person name="LaButti K."/>
            <person name="Lipzen A."/>
            <person name="Lombard V."/>
            <person name="Magnuson J."/>
            <person name="Maillard F."/>
            <person name="Morin E."/>
            <person name="Murat C."/>
            <person name="Nolan M."/>
            <person name="Ohm R."/>
            <person name="Pangilinan J."/>
            <person name="Pereira M."/>
            <person name="Perotto S."/>
            <person name="Peter M."/>
            <person name="Riley R."/>
            <person name="Sitrit Y."/>
            <person name="Stielow B."/>
            <person name="Szollosi G."/>
            <person name="Zifcakova L."/>
            <person name="Stursova M."/>
            <person name="Spatafora J.W."/>
            <person name="Tedersoo L."/>
            <person name="Vaario L.-M."/>
            <person name="Yamada A."/>
            <person name="Yan M."/>
            <person name="Wang P."/>
            <person name="Xu J."/>
            <person name="Bruns T."/>
            <person name="Baldrian P."/>
            <person name="Vilgalys R."/>
            <person name="Henrissat B."/>
            <person name="Grigoriev I.V."/>
            <person name="Hibbett D."/>
            <person name="Nagy L.G."/>
            <person name="Martin F.M."/>
        </authorList>
    </citation>
    <scope>NUCLEOTIDE SEQUENCE</scope>
    <source>
        <strain evidence="3">BED1</strain>
    </source>
</reference>
<evidence type="ECO:0000313" key="4">
    <source>
        <dbReference type="Proteomes" id="UP001194468"/>
    </source>
</evidence>
<protein>
    <recommendedName>
        <fullName evidence="2">DUF6830 domain-containing protein</fullName>
    </recommendedName>
</protein>
<gene>
    <name evidence="3" type="ORF">L210DRAFT_3615675</name>
</gene>
<sequence>MSNCPRCLKHFSNERGVQFHLAQPRSACHNSNYRHTLEVPRLSVSPEPPAVHHPVNIPSPPHSLPPNLPDLDLPFEPPPDLPNLAPDARPPEGQDPHSWVRDYFKGASTIHGRGNTFLASFHRDQFSEQRKSNLYYPFVSSKDWMEANFLSKSRLSMALIDEYLSMDCGPQWKYRIVSSDHQTKDPVHLYYRDALECVKLLFNNPFFADKMEYVPYKLFTSAECDVRVYSEWMSSDGVWELQTKIPIGATLCGIILSSDKTHITNICGGKVAHPLLISLANIKMHARNKAAAHGFLLLALLPIPEFIYEPTRMRSVLEARLFHRCLDIVLEPLKQAMKKGITMPDPLGKLRYCFTPLTSPLTMASYKKFRLSGVSLPFWRDWLLASPPRFLTPEALHYWHRECWDHDVRWCRIALGDVEIDFRFSVLPKITGLRHFRNGITKLKQRYLVVVIAGGAPPHVVTAIRALMEFRYLAQAPAITSRTRNMIRDALHEFHGHKQAILDAGLRRGEKTVLNHFQIPKLELMQSVVPSIAQVGCLLQWSADTTEHAHIEVVKDPASMTNHHDYDAQVCRALDRDERCRLFNTAIRLQTTIGDHDDTTISDDDDEGNHEDSGDICPAEVLRDIWTAQRQSTNFFEVAHRASNIDLPPRTITAGSTAIHLNVEPIYRRQSIEEVARQYALPDLRAALADYVKRERRPSQRKFHTFGNARWSGPDADLPFSELQIWHKIRLQQKSYHLPNELGSMFTINAHPSDRDRTWKFGRYDAAILQVDPAHQWPLSGLMGGHTPWASRALVYVERLDVVPQRGSETESTTGLHVLWRAKRALGKNMGEVIPLDQLRSYAHIVPRFGRIADNHLTHSNSIHGSQTFFLNKYFDKDFFYAISRVL</sequence>
<dbReference type="AlphaFoldDB" id="A0AAD4BD39"/>
<organism evidence="3 4">
    <name type="scientific">Boletus edulis BED1</name>
    <dbReference type="NCBI Taxonomy" id="1328754"/>
    <lineage>
        <taxon>Eukaryota</taxon>
        <taxon>Fungi</taxon>
        <taxon>Dikarya</taxon>
        <taxon>Basidiomycota</taxon>
        <taxon>Agaricomycotina</taxon>
        <taxon>Agaricomycetes</taxon>
        <taxon>Agaricomycetidae</taxon>
        <taxon>Boletales</taxon>
        <taxon>Boletineae</taxon>
        <taxon>Boletaceae</taxon>
        <taxon>Boletoideae</taxon>
        <taxon>Boletus</taxon>
    </lineage>
</organism>
<dbReference type="Pfam" id="PF20722">
    <property type="entry name" value="DUF6830"/>
    <property type="match status" value="1"/>
</dbReference>
<comment type="caution">
    <text evidence="3">The sequence shown here is derived from an EMBL/GenBank/DDBJ whole genome shotgun (WGS) entry which is preliminary data.</text>
</comment>